<keyword evidence="2" id="KW-1185">Reference proteome</keyword>
<proteinExistence type="predicted"/>
<dbReference type="EMBL" id="JAULSU010000001">
    <property type="protein sequence ID" value="KAK0633026.1"/>
    <property type="molecule type" value="Genomic_DNA"/>
</dbReference>
<dbReference type="Proteomes" id="UP001175000">
    <property type="component" value="Unassembled WGS sequence"/>
</dbReference>
<gene>
    <name evidence="1" type="ORF">B0T14DRAFT_51198</name>
</gene>
<organism evidence="1 2">
    <name type="scientific">Immersiella caudata</name>
    <dbReference type="NCBI Taxonomy" id="314043"/>
    <lineage>
        <taxon>Eukaryota</taxon>
        <taxon>Fungi</taxon>
        <taxon>Dikarya</taxon>
        <taxon>Ascomycota</taxon>
        <taxon>Pezizomycotina</taxon>
        <taxon>Sordariomycetes</taxon>
        <taxon>Sordariomycetidae</taxon>
        <taxon>Sordariales</taxon>
        <taxon>Lasiosphaeriaceae</taxon>
        <taxon>Immersiella</taxon>
    </lineage>
</organism>
<evidence type="ECO:0000313" key="2">
    <source>
        <dbReference type="Proteomes" id="UP001175000"/>
    </source>
</evidence>
<comment type="caution">
    <text evidence="1">The sequence shown here is derived from an EMBL/GenBank/DDBJ whole genome shotgun (WGS) entry which is preliminary data.</text>
</comment>
<dbReference type="AlphaFoldDB" id="A0AA39XG69"/>
<protein>
    <submittedName>
        <fullName evidence="1">Uncharacterized protein</fullName>
    </submittedName>
</protein>
<reference evidence="1" key="1">
    <citation type="submission" date="2023-06" db="EMBL/GenBank/DDBJ databases">
        <title>Genome-scale phylogeny and comparative genomics of the fungal order Sordariales.</title>
        <authorList>
            <consortium name="Lawrence Berkeley National Laboratory"/>
            <person name="Hensen N."/>
            <person name="Bonometti L."/>
            <person name="Westerberg I."/>
            <person name="Brannstrom I.O."/>
            <person name="Guillou S."/>
            <person name="Cros-Aarteil S."/>
            <person name="Calhoun S."/>
            <person name="Haridas S."/>
            <person name="Kuo A."/>
            <person name="Mondo S."/>
            <person name="Pangilinan J."/>
            <person name="Riley R."/>
            <person name="Labutti K."/>
            <person name="Andreopoulos B."/>
            <person name="Lipzen A."/>
            <person name="Chen C."/>
            <person name="Yanf M."/>
            <person name="Daum C."/>
            <person name="Ng V."/>
            <person name="Clum A."/>
            <person name="Steindorff A."/>
            <person name="Ohm R."/>
            <person name="Martin F."/>
            <person name="Silar P."/>
            <person name="Natvig D."/>
            <person name="Lalanne C."/>
            <person name="Gautier V."/>
            <person name="Ament-Velasquez S.L."/>
            <person name="Kruys A."/>
            <person name="Hutchinson M.I."/>
            <person name="Powell A.J."/>
            <person name="Barry K."/>
            <person name="Miller A.N."/>
            <person name="Grigoriev I.V."/>
            <person name="Debuchy R."/>
            <person name="Gladieux P."/>
            <person name="Thoren M.H."/>
            <person name="Johannesson H."/>
        </authorList>
    </citation>
    <scope>NUCLEOTIDE SEQUENCE</scope>
    <source>
        <strain evidence="1">CBS 606.72</strain>
    </source>
</reference>
<name>A0AA39XG69_9PEZI</name>
<accession>A0AA39XG69</accession>
<sequence length="262" mass="29844">MAAKIIRRSQSFFIEQVDVFKERRRVRAKSLGQVDDPSVDRKCWKILLTDGRGITARQLATALQLKGHIVHVVCPSEPAPPPPFGVGRYLSIPKGRVHYVTVNEPSIWVEDILKIPRDFKIHTVIPVHDKIHLISANTETFLDQGLRMAVPPTRHLRYLVNEPAICKTLDLLKVNQPAYRIVSSKRQLLSFFNDYGDWEVSEQSEEGVQGSAASDSRGKLVFCWARDCRQVPLQYQRWWHPPGETAGRLPDHGTPGTRTLER</sequence>
<evidence type="ECO:0000313" key="1">
    <source>
        <dbReference type="EMBL" id="KAK0633026.1"/>
    </source>
</evidence>